<dbReference type="PANTHER" id="PTHR31916:SF59">
    <property type="entry name" value="CYTOSOLIC INVERTASE 1"/>
    <property type="match status" value="1"/>
</dbReference>
<dbReference type="Pfam" id="PF12899">
    <property type="entry name" value="Glyco_hydro_100"/>
    <property type="match status" value="1"/>
</dbReference>
<dbReference type="Proteomes" id="UP000249390">
    <property type="component" value="Unassembled WGS sequence"/>
</dbReference>
<dbReference type="EC" id="3.2.1.26" evidence="4"/>
<protein>
    <recommendedName>
        <fullName evidence="4">Alkaline/neutral invertase</fullName>
        <ecNumber evidence="4">3.2.1.26</ecNumber>
    </recommendedName>
</protein>
<evidence type="ECO:0000313" key="6">
    <source>
        <dbReference type="EMBL" id="RAL37080.1"/>
    </source>
</evidence>
<evidence type="ECO:0000256" key="5">
    <source>
        <dbReference type="SAM" id="MobiDB-lite"/>
    </source>
</evidence>
<comment type="similarity">
    <text evidence="4">Belongs to the glycosyl hydrolase 100 family.</text>
</comment>
<keyword evidence="7" id="KW-1185">Reference proteome</keyword>
<dbReference type="EMBL" id="NQVE01000217">
    <property type="protein sequence ID" value="RAL37080.1"/>
    <property type="molecule type" value="Genomic_DNA"/>
</dbReference>
<keyword evidence="1 4" id="KW-0378">Hydrolase</keyword>
<comment type="function">
    <text evidence="4">Invertase that cleaves sucrose into glucose and fructose.</text>
</comment>
<dbReference type="PANTHER" id="PTHR31916">
    <property type="match status" value="1"/>
</dbReference>
<dbReference type="InterPro" id="IPR024746">
    <property type="entry name" value="Glyco_hydro_100"/>
</dbReference>
<gene>
    <name evidence="6" type="ORF">DM860_004002</name>
</gene>
<organism evidence="6 7">
    <name type="scientific">Cuscuta australis</name>
    <dbReference type="NCBI Taxonomy" id="267555"/>
    <lineage>
        <taxon>Eukaryota</taxon>
        <taxon>Viridiplantae</taxon>
        <taxon>Streptophyta</taxon>
        <taxon>Embryophyta</taxon>
        <taxon>Tracheophyta</taxon>
        <taxon>Spermatophyta</taxon>
        <taxon>Magnoliopsida</taxon>
        <taxon>eudicotyledons</taxon>
        <taxon>Gunneridae</taxon>
        <taxon>Pentapetalae</taxon>
        <taxon>asterids</taxon>
        <taxon>lamiids</taxon>
        <taxon>Solanales</taxon>
        <taxon>Convolvulaceae</taxon>
        <taxon>Cuscuteae</taxon>
        <taxon>Cuscuta</taxon>
        <taxon>Cuscuta subgen. Grammica</taxon>
        <taxon>Cuscuta sect. Cleistogrammica</taxon>
    </lineage>
</organism>
<sequence>MAPVLRKRKIEKDRKTTAPNEEGESWQSMVRETKHRRGARFQHPSRLSDLNDPPRQRHPGFPPGVDFRLHAHPRRLLHRQHVPLQHGLPLAEAKLPKDGWPAYYDGKQGRFVGKQAREHQTWSIAGYLVAMMMLEDPTHLGMVAMEEEKQSKPGLFSGLNVIGLAFASRRHYFAAPKIPCKRRGGWRRWRPCNFNNICHWRFNIFLDRGMEL</sequence>
<evidence type="ECO:0000256" key="3">
    <source>
        <dbReference type="ARBA" id="ARBA00023295"/>
    </source>
</evidence>
<comment type="catalytic activity">
    <reaction evidence="4">
        <text>Hydrolysis of terminal non-reducing beta-D-fructofuranoside residues in beta-D-fructofuranosides.</text>
        <dbReference type="EC" id="3.2.1.26"/>
    </reaction>
</comment>
<accession>A0A328CWU7</accession>
<evidence type="ECO:0000256" key="2">
    <source>
        <dbReference type="ARBA" id="ARBA00023277"/>
    </source>
</evidence>
<keyword evidence="3 4" id="KW-0326">Glycosidase</keyword>
<evidence type="ECO:0000256" key="1">
    <source>
        <dbReference type="ARBA" id="ARBA00022801"/>
    </source>
</evidence>
<feature type="region of interest" description="Disordered" evidence="5">
    <location>
        <begin position="1"/>
        <end position="66"/>
    </location>
</feature>
<dbReference type="AlphaFoldDB" id="A0A328CWU7"/>
<comment type="caution">
    <text evidence="6">The sequence shown here is derived from an EMBL/GenBank/DDBJ whole genome shotgun (WGS) entry which is preliminary data.</text>
</comment>
<name>A0A328CWU7_9ASTE</name>
<dbReference type="GO" id="GO:0004575">
    <property type="term" value="F:sucrose alpha-glucosidase activity"/>
    <property type="evidence" value="ECO:0007669"/>
    <property type="project" value="TreeGrafter"/>
</dbReference>
<keyword evidence="2 4" id="KW-0119">Carbohydrate metabolism</keyword>
<dbReference type="GO" id="GO:0005987">
    <property type="term" value="P:sucrose catabolic process"/>
    <property type="evidence" value="ECO:0007669"/>
    <property type="project" value="TreeGrafter"/>
</dbReference>
<evidence type="ECO:0000313" key="7">
    <source>
        <dbReference type="Proteomes" id="UP000249390"/>
    </source>
</evidence>
<evidence type="ECO:0000256" key="4">
    <source>
        <dbReference type="RuleBase" id="RU367047"/>
    </source>
</evidence>
<reference evidence="6 7" key="1">
    <citation type="submission" date="2018-06" db="EMBL/GenBank/DDBJ databases">
        <title>The Genome of Cuscuta australis (Dodder) Provides Insight into the Evolution of Plant Parasitism.</title>
        <authorList>
            <person name="Liu H."/>
        </authorList>
    </citation>
    <scope>NUCLEOTIDE SEQUENCE [LARGE SCALE GENOMIC DNA]</scope>
    <source>
        <strain evidence="7">cv. Yunnan</strain>
        <tissue evidence="6">Vines</tissue>
    </source>
</reference>
<proteinExistence type="inferred from homology"/>
<dbReference type="GO" id="GO:0033926">
    <property type="term" value="F:endo-alpha-N-acetylgalactosaminidase activity"/>
    <property type="evidence" value="ECO:0007669"/>
    <property type="project" value="UniProtKB-UniRule"/>
</dbReference>